<organism evidence="4 5">
    <name type="scientific">Popillia japonica</name>
    <name type="common">Japanese beetle</name>
    <dbReference type="NCBI Taxonomy" id="7064"/>
    <lineage>
        <taxon>Eukaryota</taxon>
        <taxon>Metazoa</taxon>
        <taxon>Ecdysozoa</taxon>
        <taxon>Arthropoda</taxon>
        <taxon>Hexapoda</taxon>
        <taxon>Insecta</taxon>
        <taxon>Pterygota</taxon>
        <taxon>Neoptera</taxon>
        <taxon>Endopterygota</taxon>
        <taxon>Coleoptera</taxon>
        <taxon>Polyphaga</taxon>
        <taxon>Scarabaeiformia</taxon>
        <taxon>Scarabaeidae</taxon>
        <taxon>Rutelinae</taxon>
        <taxon>Popillia</taxon>
    </lineage>
</organism>
<evidence type="ECO:0000259" key="3">
    <source>
        <dbReference type="PROSITE" id="PS50989"/>
    </source>
</evidence>
<feature type="domain" description="CoA carboxyltransferase N-terminal" evidence="2">
    <location>
        <begin position="214"/>
        <end position="592"/>
    </location>
</feature>
<dbReference type="InterPro" id="IPR029045">
    <property type="entry name" value="ClpP/crotonase-like_dom_sf"/>
</dbReference>
<dbReference type="PANTHER" id="PTHR45728">
    <property type="entry name" value="ACETYL-COA CARBOXYLASE, ISOFORM A"/>
    <property type="match status" value="1"/>
</dbReference>
<proteinExistence type="predicted"/>
<dbReference type="Gene3D" id="3.90.226.10">
    <property type="entry name" value="2-enoyl-CoA Hydratase, Chain A, domain 1"/>
    <property type="match status" value="4"/>
</dbReference>
<feature type="region of interest" description="Disordered" evidence="1">
    <location>
        <begin position="206"/>
        <end position="234"/>
    </location>
</feature>
<dbReference type="GO" id="GO:0016740">
    <property type="term" value="F:transferase activity"/>
    <property type="evidence" value="ECO:0007669"/>
    <property type="project" value="UniProtKB-KW"/>
</dbReference>
<dbReference type="GO" id="GO:0003989">
    <property type="term" value="F:acetyl-CoA carboxylase activity"/>
    <property type="evidence" value="ECO:0007669"/>
    <property type="project" value="InterPro"/>
</dbReference>
<feature type="compositionally biased region" description="Basic residues" evidence="1">
    <location>
        <begin position="385"/>
        <end position="395"/>
    </location>
</feature>
<dbReference type="InterPro" id="IPR013537">
    <property type="entry name" value="AcCoA_COase_cen"/>
</dbReference>
<feature type="compositionally biased region" description="Low complexity" evidence="1">
    <location>
        <begin position="218"/>
        <end position="234"/>
    </location>
</feature>
<dbReference type="InterPro" id="IPR011762">
    <property type="entry name" value="COA_CT_N"/>
</dbReference>
<dbReference type="GO" id="GO:0005524">
    <property type="term" value="F:ATP binding"/>
    <property type="evidence" value="ECO:0007669"/>
    <property type="project" value="InterPro"/>
</dbReference>
<dbReference type="Proteomes" id="UP001458880">
    <property type="component" value="Unassembled WGS sequence"/>
</dbReference>
<dbReference type="EMBL" id="JASPKY010000041">
    <property type="protein sequence ID" value="KAK9746192.1"/>
    <property type="molecule type" value="Genomic_DNA"/>
</dbReference>
<dbReference type="AlphaFoldDB" id="A0AAW1MIC7"/>
<dbReference type="PROSITE" id="PS50989">
    <property type="entry name" value="COA_CT_CTER"/>
    <property type="match status" value="1"/>
</dbReference>
<dbReference type="GO" id="GO:0005739">
    <property type="term" value="C:mitochondrion"/>
    <property type="evidence" value="ECO:0007669"/>
    <property type="project" value="TreeGrafter"/>
</dbReference>
<dbReference type="PROSITE" id="PS50980">
    <property type="entry name" value="COA_CT_NTER"/>
    <property type="match status" value="1"/>
</dbReference>
<feature type="region of interest" description="Disordered" evidence="1">
    <location>
        <begin position="855"/>
        <end position="877"/>
    </location>
</feature>
<feature type="compositionally biased region" description="Basic residues" evidence="1">
    <location>
        <begin position="416"/>
        <end position="425"/>
    </location>
</feature>
<dbReference type="Pfam" id="PF08326">
    <property type="entry name" value="ACC_central"/>
    <property type="match status" value="1"/>
</dbReference>
<dbReference type="InterPro" id="IPR011763">
    <property type="entry name" value="COA_CT_C"/>
</dbReference>
<gene>
    <name evidence="4" type="ORF">QE152_g6295</name>
</gene>
<feature type="region of interest" description="Disordered" evidence="1">
    <location>
        <begin position="385"/>
        <end position="425"/>
    </location>
</feature>
<dbReference type="SUPFAM" id="SSF52096">
    <property type="entry name" value="ClpP/crotonase"/>
    <property type="match status" value="4"/>
</dbReference>
<reference evidence="4 5" key="1">
    <citation type="journal article" date="2024" name="BMC Genomics">
        <title>De novo assembly and annotation of Popillia japonica's genome with initial clues to its potential as an invasive pest.</title>
        <authorList>
            <person name="Cucini C."/>
            <person name="Boschi S."/>
            <person name="Funari R."/>
            <person name="Cardaioli E."/>
            <person name="Iannotti N."/>
            <person name="Marturano G."/>
            <person name="Paoli F."/>
            <person name="Bruttini M."/>
            <person name="Carapelli A."/>
            <person name="Frati F."/>
            <person name="Nardi F."/>
        </authorList>
    </citation>
    <scope>NUCLEOTIDE SEQUENCE [LARGE SCALE GENOMIC DNA]</scope>
    <source>
        <strain evidence="4">DMR45628</strain>
    </source>
</reference>
<keyword evidence="5" id="KW-1185">Reference proteome</keyword>
<comment type="caution">
    <text evidence="4">The sequence shown here is derived from an EMBL/GenBank/DDBJ whole genome shotgun (WGS) entry which is preliminary data.</text>
</comment>
<dbReference type="Pfam" id="PF01039">
    <property type="entry name" value="Carboxyl_trans"/>
    <property type="match status" value="1"/>
</dbReference>
<accession>A0AAW1MIC7</accession>
<protein>
    <submittedName>
        <fullName evidence="4">Carboxyl transferase domain</fullName>
    </submittedName>
</protein>
<name>A0AAW1MIC7_POPJA</name>
<evidence type="ECO:0000313" key="4">
    <source>
        <dbReference type="EMBL" id="KAK9746192.1"/>
    </source>
</evidence>
<keyword evidence="4" id="KW-0808">Transferase</keyword>
<dbReference type="GO" id="GO:0006633">
    <property type="term" value="P:fatty acid biosynthetic process"/>
    <property type="evidence" value="ECO:0007669"/>
    <property type="project" value="InterPro"/>
</dbReference>
<dbReference type="PANTHER" id="PTHR45728:SF3">
    <property type="entry name" value="ACETYL-COA CARBOXYLASE"/>
    <property type="match status" value="1"/>
</dbReference>
<evidence type="ECO:0000256" key="1">
    <source>
        <dbReference type="SAM" id="MobiDB-lite"/>
    </source>
</evidence>
<evidence type="ECO:0000259" key="2">
    <source>
        <dbReference type="PROSITE" id="PS50980"/>
    </source>
</evidence>
<dbReference type="InterPro" id="IPR034733">
    <property type="entry name" value="AcCoA_carboxyl_beta"/>
</dbReference>
<sequence>MRSYNLEALPTSNQKMHLYLGKAKVAPGQEVTDYRFFIRSIIRHSDLITKEASFEYLQNEGERVLLEAMDELEVAFSHPHSKRTDCNHIFLNFVPTVVMDPAKIEEAVTNMVMRYGPRLWKLRVLQAELRMVIRALPNATTTAVRLCIANDSGYYLDINMYTEVVDPDTGVIRFHAYGDRQGPLHGLPISTPYLAKDYLQQKTAKAPYTAYQSPRPTSPRTTSNRNGSRRSNPARRTTYVYDYLDMFRQMADLMWKEYSQERLSEPVQVPEKVMDFVELVLDAETESRLLEQKRVPGENNVGMVAWRVTLYTPEYPDGRDIIVIANDITYLIGSFGPREDKVFGLASEIARKLKIPRIYIAVNSGARIGLAEEIKSLFKLQRRQNRLGASHRTRSRFPLPLPHPRRLRQSEPAQFRPRRPHRGRGGRYLYLTPEDYAKVSPLNSVRAVLIEDEGESRYKITDIIGKEDGLGVENLRWAGLIAGETSLAYDEVVTISMVSCRAIGIGSYLVRLGQRVIQIENSHIILTGYAALNKLLGREVYASNNQLGGIQIMYNNGVSHKTEQTDLEGVYTILKWLSYIPKDKTSPLPIMKPVDPINREVGYTPTKAPYNPRWMLAGRQSPTNPSVWESGFFDKDSWQEIMEPWAQTEIMEPWAQTVVTGRARLGGIPVGVIAVETRTVELNLPADPANLDSEAKTVSQAGQVWFPDSAYKTAQAIQDFSREDIPLIIFANWRGFSGGMKDMYEQIVKFGAYIVDGLRKYSKPIIIVKFGAYIVDGLRKYSKPIIIYIPPYGELRGGAWAVVDPTINARYMEMYADPDSRGGVLEPEGIVEIKYRKKDLVKTILRTDPVVKELNEKDRSGGEGTEREDPQEKKKHPEVVELEAQIAARENLVLPMYHQIAVHFADLHDTPERMHEKGVIHDIVAWKNSRAVLYWRLRRLLLEDRVVCALLEAQPNLSVGQAEAMLRRWFIENKGTTEGYRWDNNETVVHWLEEQLSKDKEESVLGYNLHCVKKDAIINQIKDALDDCSEVALDVVVDIVQKLNDNQKAEVIRTLSQLNSQTEQAEAS</sequence>
<evidence type="ECO:0000313" key="5">
    <source>
        <dbReference type="Proteomes" id="UP001458880"/>
    </source>
</evidence>
<dbReference type="InterPro" id="IPR049076">
    <property type="entry name" value="ACCA"/>
</dbReference>
<feature type="domain" description="CoA carboxyltransferase C-terminal" evidence="3">
    <location>
        <begin position="596"/>
        <end position="952"/>
    </location>
</feature>